<feature type="transmembrane region" description="Helical" evidence="2">
    <location>
        <begin position="35"/>
        <end position="51"/>
    </location>
</feature>
<dbReference type="Pfam" id="PF05569">
    <property type="entry name" value="Peptidase_M56"/>
    <property type="match status" value="1"/>
</dbReference>
<comment type="caution">
    <text evidence="5">The sequence shown here is derived from an EMBL/GenBank/DDBJ whole genome shotgun (WGS) entry which is preliminary data.</text>
</comment>
<comment type="similarity">
    <text evidence="1">Belongs to the peptidase M56 family.</text>
</comment>
<sequence length="581" mass="67750">MLILPQMLMTFLLSTLTIAVIFFVRRFRLSPNWRYHLWFLLIAALTLPFIPKEWISFSNHANLGTRPPVSFAPNEIAQTNADFDGNWTQEFAISVNQFDYSNLNIIFLLIWVAGIIVFSFFFIRSHLKLHRIIKTAKSVSNTDINSLFETCKIDLGIKKNVSILVSSRIRSPMIVGFFRITILIPEGIERRMTLKELRYVMLHELQHEKSHHTRGNYLFLFYQILYWFNPFIWLAFREMRVDRELACDDAVLHSLDPDSYKGYGHTILSCYEQHPDFFTVTNQLTGSKKQIKKRITHIASFRRNSRLILMKSITLFITTTLFLSIQIPFFTLAYTDEDYYDINNQKIITEDLSTYFDKEEGTFVLTSLKDKRYHIYNQRKSRLRVSPDSTYKIYIALMGLEEKAITPNTSSFKWDGKPNDYKEWDRDQTLYTAMEHSVNWYFQILDGRMEKDKLAAYLEQLNYGNKNLSGGAGQYWLESSLKISPVEQVSLLRSFYTNEQNFDPVNIETVKSAIALEEKRNARLYGKTGTGVVNGEIVNGWFIGFVETNQDTWFFATNIDTDNGSKAAQITMSILESKGLY</sequence>
<keyword evidence="6" id="KW-1185">Reference proteome</keyword>
<dbReference type="AlphaFoldDB" id="A0A368X695"/>
<dbReference type="Proteomes" id="UP000252585">
    <property type="component" value="Unassembled WGS sequence"/>
</dbReference>
<dbReference type="InterPro" id="IPR001460">
    <property type="entry name" value="PCN-bd_Tpept"/>
</dbReference>
<feature type="domain" description="Peptidase M56" evidence="4">
    <location>
        <begin position="11"/>
        <end position="298"/>
    </location>
</feature>
<keyword evidence="2" id="KW-1133">Transmembrane helix</keyword>
<evidence type="ECO:0000259" key="3">
    <source>
        <dbReference type="Pfam" id="PF00905"/>
    </source>
</evidence>
<evidence type="ECO:0000313" key="5">
    <source>
        <dbReference type="EMBL" id="RCW63345.1"/>
    </source>
</evidence>
<accession>A0A368X695</accession>
<dbReference type="GO" id="GO:0008658">
    <property type="term" value="F:penicillin binding"/>
    <property type="evidence" value="ECO:0007669"/>
    <property type="project" value="InterPro"/>
</dbReference>
<keyword evidence="2" id="KW-0812">Transmembrane</keyword>
<gene>
    <name evidence="5" type="ORF">DFR57_11812</name>
</gene>
<dbReference type="EMBL" id="QPJJ01000018">
    <property type="protein sequence ID" value="RCW63345.1"/>
    <property type="molecule type" value="Genomic_DNA"/>
</dbReference>
<dbReference type="InterPro" id="IPR052173">
    <property type="entry name" value="Beta-lactam_resp_regulator"/>
</dbReference>
<keyword evidence="2" id="KW-0472">Membrane</keyword>
<evidence type="ECO:0000259" key="4">
    <source>
        <dbReference type="Pfam" id="PF05569"/>
    </source>
</evidence>
<organism evidence="5 6">
    <name type="scientific">Saliterribacillus persicus</name>
    <dbReference type="NCBI Taxonomy" id="930114"/>
    <lineage>
        <taxon>Bacteria</taxon>
        <taxon>Bacillati</taxon>
        <taxon>Bacillota</taxon>
        <taxon>Bacilli</taxon>
        <taxon>Bacillales</taxon>
        <taxon>Bacillaceae</taxon>
        <taxon>Saliterribacillus</taxon>
    </lineage>
</organism>
<dbReference type="InterPro" id="IPR008756">
    <property type="entry name" value="Peptidase_M56"/>
</dbReference>
<dbReference type="NCBIfam" id="NF000326">
    <property type="entry name" value="blaR1_generic"/>
    <property type="match status" value="1"/>
</dbReference>
<feature type="domain" description="Penicillin-binding protein transpeptidase" evidence="3">
    <location>
        <begin position="376"/>
        <end position="575"/>
    </location>
</feature>
<name>A0A368X695_9BACI</name>
<evidence type="ECO:0000313" key="6">
    <source>
        <dbReference type="Proteomes" id="UP000252585"/>
    </source>
</evidence>
<dbReference type="SUPFAM" id="SSF56601">
    <property type="entry name" value="beta-lactamase/transpeptidase-like"/>
    <property type="match status" value="1"/>
</dbReference>
<evidence type="ECO:0000256" key="1">
    <source>
        <dbReference type="ARBA" id="ARBA00011075"/>
    </source>
</evidence>
<dbReference type="OrthoDB" id="9762883at2"/>
<dbReference type="InterPro" id="IPR012338">
    <property type="entry name" value="Beta-lactam/transpept-like"/>
</dbReference>
<feature type="transmembrane region" description="Helical" evidence="2">
    <location>
        <begin position="6"/>
        <end position="23"/>
    </location>
</feature>
<dbReference type="PANTHER" id="PTHR34978:SF3">
    <property type="entry name" value="SLR0241 PROTEIN"/>
    <property type="match status" value="1"/>
</dbReference>
<proteinExistence type="inferred from homology"/>
<feature type="transmembrane region" description="Helical" evidence="2">
    <location>
        <begin position="217"/>
        <end position="236"/>
    </location>
</feature>
<dbReference type="CDD" id="cd07341">
    <property type="entry name" value="M56_BlaR1_MecR1_like"/>
    <property type="match status" value="1"/>
</dbReference>
<dbReference type="Gene3D" id="3.40.710.10">
    <property type="entry name" value="DD-peptidase/beta-lactamase superfamily"/>
    <property type="match status" value="1"/>
</dbReference>
<reference evidence="5 6" key="1">
    <citation type="submission" date="2018-07" db="EMBL/GenBank/DDBJ databases">
        <title>Genomic Encyclopedia of Type Strains, Phase IV (KMG-IV): sequencing the most valuable type-strain genomes for metagenomic binning, comparative biology and taxonomic classification.</title>
        <authorList>
            <person name="Goeker M."/>
        </authorList>
    </citation>
    <scope>NUCLEOTIDE SEQUENCE [LARGE SCALE GENOMIC DNA]</scope>
    <source>
        <strain evidence="5 6">DSM 27696</strain>
    </source>
</reference>
<dbReference type="Pfam" id="PF00905">
    <property type="entry name" value="Transpeptidase"/>
    <property type="match status" value="1"/>
</dbReference>
<feature type="transmembrane region" description="Helical" evidence="2">
    <location>
        <begin position="105"/>
        <end position="123"/>
    </location>
</feature>
<dbReference type="PANTHER" id="PTHR34978">
    <property type="entry name" value="POSSIBLE SENSOR-TRANSDUCER PROTEIN BLAR"/>
    <property type="match status" value="1"/>
</dbReference>
<evidence type="ECO:0000256" key="2">
    <source>
        <dbReference type="SAM" id="Phobius"/>
    </source>
</evidence>
<protein>
    <submittedName>
        <fullName evidence="5">Bla regulator protein BlaR1</fullName>
    </submittedName>
</protein>